<feature type="domain" description="LRRNT" evidence="4">
    <location>
        <begin position="20"/>
        <end position="52"/>
    </location>
</feature>
<sequence>MGRRPATLAVLVLAAAAAAACPAGCDCSEAQTLRCHGGGLREVPPLPPDLKVLHIVNSFRSTLPAQSGGGGMITPISHHTILDFNPHNGTVSYLGHVERSVLDAVDLFVIKVASSPQLRWANAQSLRTIDTTDGRMIGSRYDEIESRPEIGIKIVIGNGNECGMGIEVENRTGVGTARGPKSETKWLIVWPSNWKTSDSDIPTRGELTGFLIGVRSDNFGRASESSRRAVVNISPLNPLPVWRDRERVFRYEIKRLCDEDASRGVIAQTRDAASLAVAPRDVGGASQIGSRRDRFERVPEMDQYCRN</sequence>
<name>A0A4C1WV94_EUMVA</name>
<keyword evidence="2 3" id="KW-0732">Signal</keyword>
<accession>A0A4C1WV94</accession>
<keyword evidence="6" id="KW-1185">Reference proteome</keyword>
<evidence type="ECO:0000256" key="3">
    <source>
        <dbReference type="SAM" id="SignalP"/>
    </source>
</evidence>
<keyword evidence="1" id="KW-0433">Leucine-rich repeat</keyword>
<comment type="caution">
    <text evidence="5">The sequence shown here is derived from an EMBL/GenBank/DDBJ whole genome shotgun (WGS) entry which is preliminary data.</text>
</comment>
<evidence type="ECO:0000256" key="2">
    <source>
        <dbReference type="ARBA" id="ARBA00022729"/>
    </source>
</evidence>
<feature type="chain" id="PRO_5020041492" description="LRRNT domain-containing protein" evidence="3">
    <location>
        <begin position="21"/>
        <end position="307"/>
    </location>
</feature>
<dbReference type="AlphaFoldDB" id="A0A4C1WV94"/>
<feature type="signal peptide" evidence="3">
    <location>
        <begin position="1"/>
        <end position="20"/>
    </location>
</feature>
<reference evidence="5 6" key="1">
    <citation type="journal article" date="2019" name="Commun. Biol.">
        <title>The bagworm genome reveals a unique fibroin gene that provides high tensile strength.</title>
        <authorList>
            <person name="Kono N."/>
            <person name="Nakamura H."/>
            <person name="Ohtoshi R."/>
            <person name="Tomita M."/>
            <person name="Numata K."/>
            <person name="Arakawa K."/>
        </authorList>
    </citation>
    <scope>NUCLEOTIDE SEQUENCE [LARGE SCALE GENOMIC DNA]</scope>
</reference>
<evidence type="ECO:0000313" key="6">
    <source>
        <dbReference type="Proteomes" id="UP000299102"/>
    </source>
</evidence>
<dbReference type="Gene3D" id="3.80.10.10">
    <property type="entry name" value="Ribonuclease Inhibitor"/>
    <property type="match status" value="1"/>
</dbReference>
<dbReference type="InterPro" id="IPR000372">
    <property type="entry name" value="LRRNT"/>
</dbReference>
<evidence type="ECO:0000259" key="4">
    <source>
        <dbReference type="SMART" id="SM00013"/>
    </source>
</evidence>
<proteinExistence type="predicted"/>
<protein>
    <recommendedName>
        <fullName evidence="4">LRRNT domain-containing protein</fullName>
    </recommendedName>
</protein>
<dbReference type="Proteomes" id="UP000299102">
    <property type="component" value="Unassembled WGS sequence"/>
</dbReference>
<dbReference type="InterPro" id="IPR032675">
    <property type="entry name" value="LRR_dom_sf"/>
</dbReference>
<dbReference type="SMART" id="SM00013">
    <property type="entry name" value="LRRNT"/>
    <property type="match status" value="1"/>
</dbReference>
<gene>
    <name evidence="5" type="ORF">EVAR_87873_1</name>
</gene>
<evidence type="ECO:0000256" key="1">
    <source>
        <dbReference type="ARBA" id="ARBA00022614"/>
    </source>
</evidence>
<organism evidence="5 6">
    <name type="scientific">Eumeta variegata</name>
    <name type="common">Bagworm moth</name>
    <name type="synonym">Eumeta japonica</name>
    <dbReference type="NCBI Taxonomy" id="151549"/>
    <lineage>
        <taxon>Eukaryota</taxon>
        <taxon>Metazoa</taxon>
        <taxon>Ecdysozoa</taxon>
        <taxon>Arthropoda</taxon>
        <taxon>Hexapoda</taxon>
        <taxon>Insecta</taxon>
        <taxon>Pterygota</taxon>
        <taxon>Neoptera</taxon>
        <taxon>Endopterygota</taxon>
        <taxon>Lepidoptera</taxon>
        <taxon>Glossata</taxon>
        <taxon>Ditrysia</taxon>
        <taxon>Tineoidea</taxon>
        <taxon>Psychidae</taxon>
        <taxon>Oiketicinae</taxon>
        <taxon>Eumeta</taxon>
    </lineage>
</organism>
<dbReference type="EMBL" id="BGZK01000655">
    <property type="protein sequence ID" value="GBP54800.1"/>
    <property type="molecule type" value="Genomic_DNA"/>
</dbReference>
<dbReference type="PROSITE" id="PS51257">
    <property type="entry name" value="PROKAR_LIPOPROTEIN"/>
    <property type="match status" value="1"/>
</dbReference>
<evidence type="ECO:0000313" key="5">
    <source>
        <dbReference type="EMBL" id="GBP54800.1"/>
    </source>
</evidence>